<evidence type="ECO:0000313" key="1">
    <source>
        <dbReference type="EMBL" id="KAF2635429.1"/>
    </source>
</evidence>
<gene>
    <name evidence="1" type="ORF">P280DRAFT_536338</name>
</gene>
<keyword evidence="2" id="KW-1185">Reference proteome</keyword>
<dbReference type="EMBL" id="MU006807">
    <property type="protein sequence ID" value="KAF2635429.1"/>
    <property type="molecule type" value="Genomic_DNA"/>
</dbReference>
<sequence>MAPGNRRANNATSSKQAVRWSEYETTFIIVYHTLILTYAIHNQKRISILSRVNMCGSFNTYFQAWNTDPLLKKMSAEQGGYMKRTFQEWDEHCKQVLPHTLQRLDQCVVEAEDESQEEWVPILTHGLLEAYRAMHLNGEQSTPETNEKLYQLLVSAFYPEVYDGENPLVTRKIYPSTDKDQAYHYNDSDRLRNTALMPPLGYGGDLRRLTDDRYREQVFQGMPELTGQERKAVEVNVRQFEEGNRQYNWENAQKDEVYEAEEAARKAGICAPAGKKVAPSMIWTFQGKPEVWSDDGYVTSEPPDG</sequence>
<proteinExistence type="predicted"/>
<dbReference type="OrthoDB" id="10642883at2759"/>
<dbReference type="AlphaFoldDB" id="A0A6A6RIR0"/>
<reference evidence="1" key="1">
    <citation type="journal article" date="2020" name="Stud. Mycol.">
        <title>101 Dothideomycetes genomes: a test case for predicting lifestyles and emergence of pathogens.</title>
        <authorList>
            <person name="Haridas S."/>
            <person name="Albert R."/>
            <person name="Binder M."/>
            <person name="Bloem J."/>
            <person name="Labutti K."/>
            <person name="Salamov A."/>
            <person name="Andreopoulos B."/>
            <person name="Baker S."/>
            <person name="Barry K."/>
            <person name="Bills G."/>
            <person name="Bluhm B."/>
            <person name="Cannon C."/>
            <person name="Castanera R."/>
            <person name="Culley D."/>
            <person name="Daum C."/>
            <person name="Ezra D."/>
            <person name="Gonzalez J."/>
            <person name="Henrissat B."/>
            <person name="Kuo A."/>
            <person name="Liang C."/>
            <person name="Lipzen A."/>
            <person name="Lutzoni F."/>
            <person name="Magnuson J."/>
            <person name="Mondo S."/>
            <person name="Nolan M."/>
            <person name="Ohm R."/>
            <person name="Pangilinan J."/>
            <person name="Park H.-J."/>
            <person name="Ramirez L."/>
            <person name="Alfaro M."/>
            <person name="Sun H."/>
            <person name="Tritt A."/>
            <person name="Yoshinaga Y."/>
            <person name="Zwiers L.-H."/>
            <person name="Turgeon B."/>
            <person name="Goodwin S."/>
            <person name="Spatafora J."/>
            <person name="Crous P."/>
            <person name="Grigoriev I."/>
        </authorList>
    </citation>
    <scope>NUCLEOTIDE SEQUENCE</scope>
    <source>
        <strain evidence="1">CBS 473.64</strain>
    </source>
</reference>
<dbReference type="Proteomes" id="UP000799753">
    <property type="component" value="Unassembled WGS sequence"/>
</dbReference>
<name>A0A6A6RIR0_9PLEO</name>
<accession>A0A6A6RIR0</accession>
<organism evidence="1 2">
    <name type="scientific">Massarina eburnea CBS 473.64</name>
    <dbReference type="NCBI Taxonomy" id="1395130"/>
    <lineage>
        <taxon>Eukaryota</taxon>
        <taxon>Fungi</taxon>
        <taxon>Dikarya</taxon>
        <taxon>Ascomycota</taxon>
        <taxon>Pezizomycotina</taxon>
        <taxon>Dothideomycetes</taxon>
        <taxon>Pleosporomycetidae</taxon>
        <taxon>Pleosporales</taxon>
        <taxon>Massarineae</taxon>
        <taxon>Massarinaceae</taxon>
        <taxon>Massarina</taxon>
    </lineage>
</organism>
<protein>
    <submittedName>
        <fullName evidence="1">Uncharacterized protein</fullName>
    </submittedName>
</protein>
<evidence type="ECO:0000313" key="2">
    <source>
        <dbReference type="Proteomes" id="UP000799753"/>
    </source>
</evidence>